<accession>A0AAV2RTA1</accession>
<feature type="chain" id="PRO_5043808284" description="Cuticle protein 7" evidence="3">
    <location>
        <begin position="23"/>
        <end position="125"/>
    </location>
</feature>
<reference evidence="4 5" key="1">
    <citation type="submission" date="2024-05" db="EMBL/GenBank/DDBJ databases">
        <authorList>
            <person name="Wallberg A."/>
        </authorList>
    </citation>
    <scope>NUCLEOTIDE SEQUENCE [LARGE SCALE GENOMIC DNA]</scope>
</reference>
<dbReference type="Pfam" id="PF00379">
    <property type="entry name" value="Chitin_bind_4"/>
    <property type="match status" value="1"/>
</dbReference>
<dbReference type="AlphaFoldDB" id="A0AAV2RTA1"/>
<comment type="caution">
    <text evidence="4">The sequence shown here is derived from an EMBL/GenBank/DDBJ whole genome shotgun (WGS) entry which is preliminary data.</text>
</comment>
<evidence type="ECO:0000256" key="3">
    <source>
        <dbReference type="SAM" id="SignalP"/>
    </source>
</evidence>
<evidence type="ECO:0000313" key="5">
    <source>
        <dbReference type="Proteomes" id="UP001497623"/>
    </source>
</evidence>
<dbReference type="InterPro" id="IPR050468">
    <property type="entry name" value="Cuticle_Struct_Prot"/>
</dbReference>
<gene>
    <name evidence="4" type="ORF">MNOR_LOCUS29151</name>
</gene>
<feature type="signal peptide" evidence="3">
    <location>
        <begin position="1"/>
        <end position="22"/>
    </location>
</feature>
<dbReference type="GO" id="GO:0062129">
    <property type="term" value="C:chitin-based extracellular matrix"/>
    <property type="evidence" value="ECO:0007669"/>
    <property type="project" value="TreeGrafter"/>
</dbReference>
<keyword evidence="1 2" id="KW-0193">Cuticle</keyword>
<dbReference type="PROSITE" id="PS51155">
    <property type="entry name" value="CHIT_BIND_RR_2"/>
    <property type="match status" value="1"/>
</dbReference>
<dbReference type="InterPro" id="IPR000618">
    <property type="entry name" value="Insect_cuticle"/>
</dbReference>
<keyword evidence="5" id="KW-1185">Reference proteome</keyword>
<evidence type="ECO:0000313" key="4">
    <source>
        <dbReference type="EMBL" id="CAL4142578.1"/>
    </source>
</evidence>
<protein>
    <recommendedName>
        <fullName evidence="6">Cuticle protein 7</fullName>
    </recommendedName>
</protein>
<evidence type="ECO:0000256" key="2">
    <source>
        <dbReference type="PROSITE-ProRule" id="PRU00497"/>
    </source>
</evidence>
<dbReference type="PROSITE" id="PS00233">
    <property type="entry name" value="CHIT_BIND_RR_1"/>
    <property type="match status" value="1"/>
</dbReference>
<keyword evidence="3" id="KW-0732">Signal</keyword>
<name>A0AAV2RTA1_MEGNR</name>
<evidence type="ECO:0008006" key="6">
    <source>
        <dbReference type="Google" id="ProtNLM"/>
    </source>
</evidence>
<dbReference type="GO" id="GO:0008010">
    <property type="term" value="F:structural constituent of chitin-based larval cuticle"/>
    <property type="evidence" value="ECO:0007669"/>
    <property type="project" value="TreeGrafter"/>
</dbReference>
<proteinExistence type="predicted"/>
<dbReference type="EMBL" id="CAXKWB010033280">
    <property type="protein sequence ID" value="CAL4142578.1"/>
    <property type="molecule type" value="Genomic_DNA"/>
</dbReference>
<dbReference type="Proteomes" id="UP001497623">
    <property type="component" value="Unassembled WGS sequence"/>
</dbReference>
<organism evidence="4 5">
    <name type="scientific">Meganyctiphanes norvegica</name>
    <name type="common">Northern krill</name>
    <name type="synonym">Thysanopoda norvegica</name>
    <dbReference type="NCBI Taxonomy" id="48144"/>
    <lineage>
        <taxon>Eukaryota</taxon>
        <taxon>Metazoa</taxon>
        <taxon>Ecdysozoa</taxon>
        <taxon>Arthropoda</taxon>
        <taxon>Crustacea</taxon>
        <taxon>Multicrustacea</taxon>
        <taxon>Malacostraca</taxon>
        <taxon>Eumalacostraca</taxon>
        <taxon>Eucarida</taxon>
        <taxon>Euphausiacea</taxon>
        <taxon>Euphausiidae</taxon>
        <taxon>Meganyctiphanes</taxon>
    </lineage>
</organism>
<dbReference type="PANTHER" id="PTHR10380">
    <property type="entry name" value="CUTICLE PROTEIN"/>
    <property type="match status" value="1"/>
</dbReference>
<evidence type="ECO:0000256" key="1">
    <source>
        <dbReference type="ARBA" id="ARBA00022460"/>
    </source>
</evidence>
<dbReference type="InterPro" id="IPR031311">
    <property type="entry name" value="CHIT_BIND_RR_consensus"/>
</dbReference>
<dbReference type="PANTHER" id="PTHR10380:SF173">
    <property type="entry name" value="CUTICULAR PROTEIN 47EF, ISOFORM C-RELATED"/>
    <property type="match status" value="1"/>
</dbReference>
<sequence length="125" mass="13369">MGLVVHLVVVVVALQVISDLFSDKYGTLYNSVSYNNYELDRLSADIDSHIDIGCSTDENGDEAMSGSYSYQLPNGSIATINYVADALGFRVESTLLPDAVAAENPVPAHVQEQIDFANAQQAAGL</sequence>
<feature type="non-terminal residue" evidence="4">
    <location>
        <position position="125"/>
    </location>
</feature>